<proteinExistence type="predicted"/>
<sequence length="253" mass="27213">MHVRSMLVRSLVVLCAMSGTALAEVTVSKSNDPNAGYAADLRRLLDGERAALEAAPPVALRSASPQWSKRPKARADTKLYDDGWLATLPTATGGAEWKCLSEALYFEARGESLKGQFAVAEVILNRVAAPGYPNSVCGVVLQGASRKGGCQFSYACDGKPEVISESHAWDRAGKVARLMLDGKARERLTEGATHFHTHRVRPNWAQVFPQTTRIGTHLFYRQPGAVPGFGRGMTTVSGKNMERGSGLDQGTGL</sequence>
<dbReference type="Proteomes" id="UP000186141">
    <property type="component" value="Unassembled WGS sequence"/>
</dbReference>
<keyword evidence="1" id="KW-0732">Signal</keyword>
<accession>A0A1N7K060</accession>
<feature type="chain" id="PRO_5012478670" evidence="1">
    <location>
        <begin position="24"/>
        <end position="253"/>
    </location>
</feature>
<dbReference type="Gene3D" id="1.10.10.2520">
    <property type="entry name" value="Cell wall hydrolase SleB, domain 1"/>
    <property type="match status" value="1"/>
</dbReference>
<reference evidence="3 4" key="1">
    <citation type="submission" date="2017-01" db="EMBL/GenBank/DDBJ databases">
        <authorList>
            <person name="Mah S.A."/>
            <person name="Swanson W.J."/>
            <person name="Moy G.W."/>
            <person name="Vacquier V.D."/>
        </authorList>
    </citation>
    <scope>NUCLEOTIDE SEQUENCE [LARGE SCALE GENOMIC DNA]</scope>
    <source>
        <strain evidence="3 4">DSM 26375</strain>
    </source>
</reference>
<feature type="domain" description="Cell wall hydrolase SleB" evidence="2">
    <location>
        <begin position="110"/>
        <end position="220"/>
    </location>
</feature>
<dbReference type="OrthoDB" id="9785345at2"/>
<protein>
    <submittedName>
        <fullName evidence="3">Cell Wall Hydrolase</fullName>
    </submittedName>
</protein>
<dbReference type="GO" id="GO:0016787">
    <property type="term" value="F:hydrolase activity"/>
    <property type="evidence" value="ECO:0007669"/>
    <property type="project" value="UniProtKB-KW"/>
</dbReference>
<keyword evidence="4" id="KW-1185">Reference proteome</keyword>
<dbReference type="InterPro" id="IPR011105">
    <property type="entry name" value="Cell_wall_hydrolase_SleB"/>
</dbReference>
<dbReference type="RefSeq" id="WP_076527737.1">
    <property type="nucleotide sequence ID" value="NZ_BMEH01000001.1"/>
</dbReference>
<dbReference type="EMBL" id="FTOT01000001">
    <property type="protein sequence ID" value="SIS54979.1"/>
    <property type="molecule type" value="Genomic_DNA"/>
</dbReference>
<feature type="signal peptide" evidence="1">
    <location>
        <begin position="1"/>
        <end position="23"/>
    </location>
</feature>
<evidence type="ECO:0000313" key="4">
    <source>
        <dbReference type="Proteomes" id="UP000186141"/>
    </source>
</evidence>
<dbReference type="STRING" id="1086013.SAMN05421774_101146"/>
<organism evidence="3 4">
    <name type="scientific">Gemmobacter megaterium</name>
    <dbReference type="NCBI Taxonomy" id="1086013"/>
    <lineage>
        <taxon>Bacteria</taxon>
        <taxon>Pseudomonadati</taxon>
        <taxon>Pseudomonadota</taxon>
        <taxon>Alphaproteobacteria</taxon>
        <taxon>Rhodobacterales</taxon>
        <taxon>Paracoccaceae</taxon>
        <taxon>Gemmobacter</taxon>
    </lineage>
</organism>
<dbReference type="Pfam" id="PF07486">
    <property type="entry name" value="Hydrolase_2"/>
    <property type="match status" value="1"/>
</dbReference>
<evidence type="ECO:0000256" key="1">
    <source>
        <dbReference type="SAM" id="SignalP"/>
    </source>
</evidence>
<dbReference type="AlphaFoldDB" id="A0A1N7K060"/>
<gene>
    <name evidence="3" type="ORF">SAMN05421774_101146</name>
</gene>
<dbReference type="InterPro" id="IPR042047">
    <property type="entry name" value="SleB_dom1"/>
</dbReference>
<keyword evidence="3" id="KW-0378">Hydrolase</keyword>
<evidence type="ECO:0000313" key="3">
    <source>
        <dbReference type="EMBL" id="SIS54979.1"/>
    </source>
</evidence>
<name>A0A1N7K060_9RHOB</name>
<evidence type="ECO:0000259" key="2">
    <source>
        <dbReference type="Pfam" id="PF07486"/>
    </source>
</evidence>